<evidence type="ECO:0000256" key="1">
    <source>
        <dbReference type="ARBA" id="ARBA00022679"/>
    </source>
</evidence>
<keyword evidence="3" id="KW-0540">Nuclease</keyword>
<evidence type="ECO:0008006" key="11">
    <source>
        <dbReference type="Google" id="ProtNLM"/>
    </source>
</evidence>
<evidence type="ECO:0000256" key="6">
    <source>
        <dbReference type="ARBA" id="ARBA00022918"/>
    </source>
</evidence>
<dbReference type="InterPro" id="IPR043502">
    <property type="entry name" value="DNA/RNA_pol_sf"/>
</dbReference>
<dbReference type="PANTHER" id="PTHR37984:SF5">
    <property type="entry name" value="PROTEIN NYNRIN-LIKE"/>
    <property type="match status" value="1"/>
</dbReference>
<gene>
    <name evidence="9" type="ORF">O181_043568</name>
</gene>
<dbReference type="InterPro" id="IPR050951">
    <property type="entry name" value="Retrovirus_Pol_polyprotein"/>
</dbReference>
<dbReference type="InterPro" id="IPR036397">
    <property type="entry name" value="RNaseH_sf"/>
</dbReference>
<dbReference type="GO" id="GO:0004519">
    <property type="term" value="F:endonuclease activity"/>
    <property type="evidence" value="ECO:0007669"/>
    <property type="project" value="UniProtKB-KW"/>
</dbReference>
<dbReference type="Gene3D" id="1.10.340.70">
    <property type="match status" value="1"/>
</dbReference>
<organism evidence="9 10">
    <name type="scientific">Austropuccinia psidii MF-1</name>
    <dbReference type="NCBI Taxonomy" id="1389203"/>
    <lineage>
        <taxon>Eukaryota</taxon>
        <taxon>Fungi</taxon>
        <taxon>Dikarya</taxon>
        <taxon>Basidiomycota</taxon>
        <taxon>Pucciniomycotina</taxon>
        <taxon>Pucciniomycetes</taxon>
        <taxon>Pucciniales</taxon>
        <taxon>Sphaerophragmiaceae</taxon>
        <taxon>Austropuccinia</taxon>
    </lineage>
</organism>
<evidence type="ECO:0000259" key="8">
    <source>
        <dbReference type="Pfam" id="PF17921"/>
    </source>
</evidence>
<dbReference type="Proteomes" id="UP000765509">
    <property type="component" value="Unassembled WGS sequence"/>
</dbReference>
<dbReference type="InterPro" id="IPR041588">
    <property type="entry name" value="Integrase_H2C2"/>
</dbReference>
<keyword evidence="6" id="KW-0695">RNA-directed DNA polymerase</keyword>
<dbReference type="InterPro" id="IPR041373">
    <property type="entry name" value="RT_RNaseH"/>
</dbReference>
<dbReference type="AlphaFoldDB" id="A0A9Q3DLM3"/>
<evidence type="ECO:0000313" key="10">
    <source>
        <dbReference type="Proteomes" id="UP000765509"/>
    </source>
</evidence>
<keyword evidence="4" id="KW-0255">Endonuclease</keyword>
<dbReference type="GO" id="GO:0003676">
    <property type="term" value="F:nucleic acid binding"/>
    <property type="evidence" value="ECO:0007669"/>
    <property type="project" value="InterPro"/>
</dbReference>
<evidence type="ECO:0000259" key="7">
    <source>
        <dbReference type="Pfam" id="PF17917"/>
    </source>
</evidence>
<evidence type="ECO:0000256" key="3">
    <source>
        <dbReference type="ARBA" id="ARBA00022722"/>
    </source>
</evidence>
<reference evidence="9" key="1">
    <citation type="submission" date="2021-03" db="EMBL/GenBank/DDBJ databases">
        <title>Draft genome sequence of rust myrtle Austropuccinia psidii MF-1, a brazilian biotype.</title>
        <authorList>
            <person name="Quecine M.C."/>
            <person name="Pachon D.M.R."/>
            <person name="Bonatelli M.L."/>
            <person name="Correr F.H."/>
            <person name="Franceschini L.M."/>
            <person name="Leite T.F."/>
            <person name="Margarido G.R.A."/>
            <person name="Almeida C.A."/>
            <person name="Ferrarezi J.A."/>
            <person name="Labate C.A."/>
        </authorList>
    </citation>
    <scope>NUCLEOTIDE SEQUENCE</scope>
    <source>
        <strain evidence="9">MF-1</strain>
    </source>
</reference>
<name>A0A9Q3DLM3_9BASI</name>
<dbReference type="CDD" id="cd09274">
    <property type="entry name" value="RNase_HI_RT_Ty3"/>
    <property type="match status" value="1"/>
</dbReference>
<feature type="domain" description="Integrase zinc-binding" evidence="8">
    <location>
        <begin position="275"/>
        <end position="331"/>
    </location>
</feature>
<feature type="domain" description="Reverse transcriptase RNase H-like" evidence="7">
    <location>
        <begin position="57"/>
        <end position="159"/>
    </location>
</feature>
<keyword evidence="2" id="KW-0548">Nucleotidyltransferase</keyword>
<protein>
    <recommendedName>
        <fullName evidence="11">Integrase zinc-binding domain-containing protein</fullName>
    </recommendedName>
</protein>
<comment type="caution">
    <text evidence="9">The sequence shown here is derived from an EMBL/GenBank/DDBJ whole genome shotgun (WGS) entry which is preliminary data.</text>
</comment>
<keyword evidence="10" id="KW-1185">Reference proteome</keyword>
<evidence type="ECO:0000256" key="2">
    <source>
        <dbReference type="ARBA" id="ARBA00022695"/>
    </source>
</evidence>
<dbReference type="SUPFAM" id="SSF53098">
    <property type="entry name" value="Ribonuclease H-like"/>
    <property type="match status" value="1"/>
</dbReference>
<dbReference type="GO" id="GO:0016787">
    <property type="term" value="F:hydrolase activity"/>
    <property type="evidence" value="ECO:0007669"/>
    <property type="project" value="UniProtKB-KW"/>
</dbReference>
<evidence type="ECO:0000313" key="9">
    <source>
        <dbReference type="EMBL" id="MBW0503853.1"/>
    </source>
</evidence>
<evidence type="ECO:0000256" key="4">
    <source>
        <dbReference type="ARBA" id="ARBA00022759"/>
    </source>
</evidence>
<dbReference type="Pfam" id="PF17921">
    <property type="entry name" value="Integrase_H2C2"/>
    <property type="match status" value="1"/>
</dbReference>
<evidence type="ECO:0000256" key="5">
    <source>
        <dbReference type="ARBA" id="ARBA00022801"/>
    </source>
</evidence>
<dbReference type="EMBL" id="AVOT02017605">
    <property type="protein sequence ID" value="MBW0503853.1"/>
    <property type="molecule type" value="Genomic_DNA"/>
</dbReference>
<accession>A0A9Q3DLM3</accession>
<dbReference type="PANTHER" id="PTHR37984">
    <property type="entry name" value="PROTEIN CBG26694"/>
    <property type="match status" value="1"/>
</dbReference>
<proteinExistence type="predicted"/>
<dbReference type="SUPFAM" id="SSF56672">
    <property type="entry name" value="DNA/RNA polymerases"/>
    <property type="match status" value="1"/>
</dbReference>
<dbReference type="InterPro" id="IPR012337">
    <property type="entry name" value="RNaseH-like_sf"/>
</dbReference>
<keyword evidence="1" id="KW-0808">Transferase</keyword>
<dbReference type="OrthoDB" id="2505288at2759"/>
<dbReference type="Gene3D" id="3.30.420.10">
    <property type="entry name" value="Ribonuclease H-like superfamily/Ribonuclease H"/>
    <property type="match status" value="1"/>
</dbReference>
<dbReference type="GO" id="GO:0003964">
    <property type="term" value="F:RNA-directed DNA polymerase activity"/>
    <property type="evidence" value="ECO:0007669"/>
    <property type="project" value="UniProtKB-KW"/>
</dbReference>
<dbReference type="Pfam" id="PF17917">
    <property type="entry name" value="RT_RNaseH"/>
    <property type="match status" value="1"/>
</dbReference>
<keyword evidence="5" id="KW-0378">Hydrolase</keyword>
<sequence>MKVVLSSHYQYLDVFSKVKAEKLPPHSVCDHHIKLEGSLPPEAFTTALILSNFNSSLPDIVETDSSNYALVSVLSQVSDSGKNPISFDSQTPIPEELNYEIHYNEILGIVWALKRWSYFLLALSSPFEVLTKCSSLQYFMSSKILTCRQACWVQFHSEFHFQITYFPGHLATLPYALSCWDGIYPQRGEDFISKNPTSFQQLIKQNEDQPSRFFAVKVEVFSNFIESIQKALWKESQYRITLQDLGKCKSVQDYSFDSSSQLLLFKDWVVVPNDPTIQLSILKNCHDSPIANHPGQEKTLKLGKWDFHWFRMIQFIMDYVSSFQQCSRNKNIHHKKFGLLKPLPISNGLWTFLSMNFITKLPLSESLDSILVLVDRFSKMAVFIPTISSITSLDVAHLFIKNIFPKHGLP</sequence>